<name>A0A4R6QLB4_9BURK</name>
<evidence type="ECO:0000256" key="4">
    <source>
        <dbReference type="ARBA" id="ARBA00022519"/>
    </source>
</evidence>
<keyword evidence="8 12" id="KW-0067">ATP-binding</keyword>
<keyword evidence="9" id="KW-1278">Translocase</keyword>
<evidence type="ECO:0000256" key="10">
    <source>
        <dbReference type="ARBA" id="ARBA00023136"/>
    </source>
</evidence>
<comment type="subcellular location">
    <subcellularLocation>
        <location evidence="1">Cell membrane</location>
        <topology evidence="1">Peripheral membrane protein</topology>
    </subcellularLocation>
</comment>
<keyword evidence="5" id="KW-0762">Sugar transport</keyword>
<dbReference type="CDD" id="cd03215">
    <property type="entry name" value="ABC_Carb_Monos_II"/>
    <property type="match status" value="1"/>
</dbReference>
<evidence type="ECO:0000313" key="13">
    <source>
        <dbReference type="Proteomes" id="UP000295361"/>
    </source>
</evidence>
<dbReference type="InterPro" id="IPR017871">
    <property type="entry name" value="ABC_transporter-like_CS"/>
</dbReference>
<feature type="domain" description="ABC transporter" evidence="11">
    <location>
        <begin position="259"/>
        <end position="510"/>
    </location>
</feature>
<dbReference type="FunCoup" id="A0A4R6QLB4">
    <property type="interactions" value="436"/>
</dbReference>
<comment type="caution">
    <text evidence="12">The sequence shown here is derived from an EMBL/GenBank/DDBJ whole genome shotgun (WGS) entry which is preliminary data.</text>
</comment>
<feature type="domain" description="ABC transporter" evidence="11">
    <location>
        <begin position="5"/>
        <end position="240"/>
    </location>
</feature>
<dbReference type="SUPFAM" id="SSF52540">
    <property type="entry name" value="P-loop containing nucleoside triphosphate hydrolases"/>
    <property type="match status" value="2"/>
</dbReference>
<keyword evidence="3" id="KW-1003">Cell membrane</keyword>
<evidence type="ECO:0000256" key="2">
    <source>
        <dbReference type="ARBA" id="ARBA00022448"/>
    </source>
</evidence>
<dbReference type="GO" id="GO:0005524">
    <property type="term" value="F:ATP binding"/>
    <property type="evidence" value="ECO:0007669"/>
    <property type="project" value="UniProtKB-KW"/>
</dbReference>
<dbReference type="InterPro" id="IPR027417">
    <property type="entry name" value="P-loop_NTPase"/>
</dbReference>
<dbReference type="FunFam" id="3.40.50.300:FF:000127">
    <property type="entry name" value="Ribose import ATP-binding protein RbsA"/>
    <property type="match status" value="1"/>
</dbReference>
<dbReference type="InParanoid" id="A0A4R6QLB4"/>
<dbReference type="AlphaFoldDB" id="A0A4R6QLB4"/>
<dbReference type="PANTHER" id="PTHR43790">
    <property type="entry name" value="CARBOHYDRATE TRANSPORT ATP-BINDING PROTEIN MG119-RELATED"/>
    <property type="match status" value="1"/>
</dbReference>
<dbReference type="InterPro" id="IPR003593">
    <property type="entry name" value="AAA+_ATPase"/>
</dbReference>
<proteinExistence type="predicted"/>
<evidence type="ECO:0000313" key="12">
    <source>
        <dbReference type="EMBL" id="TDP71279.1"/>
    </source>
</evidence>
<evidence type="ECO:0000259" key="11">
    <source>
        <dbReference type="PROSITE" id="PS50893"/>
    </source>
</evidence>
<dbReference type="GO" id="GO:0005886">
    <property type="term" value="C:plasma membrane"/>
    <property type="evidence" value="ECO:0007669"/>
    <property type="project" value="UniProtKB-SubCell"/>
</dbReference>
<evidence type="ECO:0000256" key="3">
    <source>
        <dbReference type="ARBA" id="ARBA00022475"/>
    </source>
</evidence>
<dbReference type="SMART" id="SM00382">
    <property type="entry name" value="AAA"/>
    <property type="match status" value="2"/>
</dbReference>
<keyword evidence="2" id="KW-0813">Transport</keyword>
<keyword evidence="10" id="KW-0472">Membrane</keyword>
<dbReference type="Proteomes" id="UP000295361">
    <property type="component" value="Unassembled WGS sequence"/>
</dbReference>
<dbReference type="Gene3D" id="3.40.50.300">
    <property type="entry name" value="P-loop containing nucleotide triphosphate hydrolases"/>
    <property type="match status" value="2"/>
</dbReference>
<evidence type="ECO:0000256" key="1">
    <source>
        <dbReference type="ARBA" id="ARBA00004202"/>
    </source>
</evidence>
<keyword evidence="4" id="KW-0997">Cell inner membrane</keyword>
<dbReference type="PROSITE" id="PS50893">
    <property type="entry name" value="ABC_TRANSPORTER_2"/>
    <property type="match status" value="2"/>
</dbReference>
<evidence type="ECO:0000256" key="8">
    <source>
        <dbReference type="ARBA" id="ARBA00022840"/>
    </source>
</evidence>
<evidence type="ECO:0000256" key="9">
    <source>
        <dbReference type="ARBA" id="ARBA00022967"/>
    </source>
</evidence>
<dbReference type="CDD" id="cd03216">
    <property type="entry name" value="ABC_Carb_Monos_I"/>
    <property type="match status" value="1"/>
</dbReference>
<keyword evidence="13" id="KW-1185">Reference proteome</keyword>
<keyword evidence="7" id="KW-0547">Nucleotide-binding</keyword>
<organism evidence="12 13">
    <name type="scientific">Roseateles toxinivorans</name>
    <dbReference type="NCBI Taxonomy" id="270368"/>
    <lineage>
        <taxon>Bacteria</taxon>
        <taxon>Pseudomonadati</taxon>
        <taxon>Pseudomonadota</taxon>
        <taxon>Betaproteobacteria</taxon>
        <taxon>Burkholderiales</taxon>
        <taxon>Sphaerotilaceae</taxon>
        <taxon>Roseateles</taxon>
    </lineage>
</organism>
<dbReference type="Pfam" id="PF00005">
    <property type="entry name" value="ABC_tran"/>
    <property type="match status" value="2"/>
</dbReference>
<dbReference type="PANTHER" id="PTHR43790:SF4">
    <property type="entry name" value="GUANOSINE IMPORT ATP-BINDING PROTEIN NUPO"/>
    <property type="match status" value="1"/>
</dbReference>
<accession>A0A4R6QLB4</accession>
<sequence>MGYAVEMLGITKRFGTVLANDQIELKIAAGTIHGVVGENGAGKSTLMSILYGFYQADEGEIRLAGKPVQIRSSTEAIAQGVGMVHQHFMLVEPLSALENILLGAEDGWLLAKARQKAEARLKTLMETHHLPVDLHKLVEAMPVGEQQRLEILKALFRRARILILDEPTGVLTPQEAAQLFTILRELRAQGVTVVLITHKLQEIMDVTDNVTVMRAGRVVAQRRTQDTSREELAELMIGRPVLLQVDKGSKAGADSEVRLAVKNLRVHDARGVERLKGLDFELRAGEILGIAGVSGNGQTELLAVLAGLLKPSAGELQLNTRGQQRRFDAKHWLPASELRAYGCGHVPEDRLGEGVIKNFSMQESAVLGFHQDAELGGWAWLSPKRIRERTLKLIEAFDVRPVLPSLRTADMSGGNQQKLVIAREMARRPEVLLVGQPTRGVDLGAIERIYRELINARDAGAAILLVSVELEEIFALTDRIMVMNCGAITGIVETAQSSAKEVGMLMTQEKAAA</sequence>
<evidence type="ECO:0000256" key="5">
    <source>
        <dbReference type="ARBA" id="ARBA00022597"/>
    </source>
</evidence>
<evidence type="ECO:0000256" key="6">
    <source>
        <dbReference type="ARBA" id="ARBA00022737"/>
    </source>
</evidence>
<dbReference type="OrthoDB" id="9776369at2"/>
<reference evidence="12 13" key="1">
    <citation type="submission" date="2019-03" db="EMBL/GenBank/DDBJ databases">
        <title>Genomic Encyclopedia of Type Strains, Phase IV (KMG-IV): sequencing the most valuable type-strain genomes for metagenomic binning, comparative biology and taxonomic classification.</title>
        <authorList>
            <person name="Goeker M."/>
        </authorList>
    </citation>
    <scope>NUCLEOTIDE SEQUENCE [LARGE SCALE GENOMIC DNA]</scope>
    <source>
        <strain evidence="12 13">DSM 16998</strain>
    </source>
</reference>
<protein>
    <submittedName>
        <fullName evidence="12">Nucleoside ABC transporter ATP-binding protein</fullName>
    </submittedName>
</protein>
<keyword evidence="6" id="KW-0677">Repeat</keyword>
<evidence type="ECO:0000256" key="7">
    <source>
        <dbReference type="ARBA" id="ARBA00022741"/>
    </source>
</evidence>
<dbReference type="GO" id="GO:0016887">
    <property type="term" value="F:ATP hydrolysis activity"/>
    <property type="evidence" value="ECO:0007669"/>
    <property type="project" value="InterPro"/>
</dbReference>
<gene>
    <name evidence="12" type="ORF">DES47_103260</name>
</gene>
<dbReference type="InterPro" id="IPR003439">
    <property type="entry name" value="ABC_transporter-like_ATP-bd"/>
</dbReference>
<dbReference type="PROSITE" id="PS00211">
    <property type="entry name" value="ABC_TRANSPORTER_1"/>
    <property type="match status" value="1"/>
</dbReference>
<dbReference type="InterPro" id="IPR050107">
    <property type="entry name" value="ABC_carbohydrate_import_ATPase"/>
</dbReference>
<dbReference type="EMBL" id="SNXS01000003">
    <property type="protein sequence ID" value="TDP71279.1"/>
    <property type="molecule type" value="Genomic_DNA"/>
</dbReference>